<sequence>MVEKDSSDEDSNCLKYLFADFLDGTTLACSFTSVSASSRARVLYMRSLMPRLSPGELVAWLCPVRDSNGDQAHEQAASVARHIGMSPVSPTTNTAVAVTKPATNPLSGTEITSS</sequence>
<evidence type="ECO:0000313" key="2">
    <source>
        <dbReference type="Proteomes" id="UP000648187"/>
    </source>
</evidence>
<gene>
    <name evidence="1" type="ORF">HW555_001735</name>
</gene>
<proteinExistence type="predicted"/>
<keyword evidence="2" id="KW-1185">Reference proteome</keyword>
<dbReference type="EMBL" id="JACKWZ010000014">
    <property type="protein sequence ID" value="KAF9422741.1"/>
    <property type="molecule type" value="Genomic_DNA"/>
</dbReference>
<name>A0A835GQ66_SPOEX</name>
<organism evidence="1 2">
    <name type="scientific">Spodoptera exigua</name>
    <name type="common">Beet armyworm</name>
    <name type="synonym">Noctua fulgens</name>
    <dbReference type="NCBI Taxonomy" id="7107"/>
    <lineage>
        <taxon>Eukaryota</taxon>
        <taxon>Metazoa</taxon>
        <taxon>Ecdysozoa</taxon>
        <taxon>Arthropoda</taxon>
        <taxon>Hexapoda</taxon>
        <taxon>Insecta</taxon>
        <taxon>Pterygota</taxon>
        <taxon>Neoptera</taxon>
        <taxon>Endopterygota</taxon>
        <taxon>Lepidoptera</taxon>
        <taxon>Glossata</taxon>
        <taxon>Ditrysia</taxon>
        <taxon>Noctuoidea</taxon>
        <taxon>Noctuidae</taxon>
        <taxon>Amphipyrinae</taxon>
        <taxon>Spodoptera</taxon>
    </lineage>
</organism>
<evidence type="ECO:0000313" key="1">
    <source>
        <dbReference type="EMBL" id="KAF9422741.1"/>
    </source>
</evidence>
<reference evidence="1" key="1">
    <citation type="submission" date="2020-08" db="EMBL/GenBank/DDBJ databases">
        <title>Spodoptera exigua strain:BAW_Kor-Di-RS1 Genome sequencing and assembly.</title>
        <authorList>
            <person name="Kim J."/>
            <person name="Nam H.Y."/>
            <person name="Kwon M."/>
            <person name="Choi J.H."/>
            <person name="Cho S.R."/>
            <person name="Kim G.-H."/>
        </authorList>
    </citation>
    <scope>NUCLEOTIDE SEQUENCE</scope>
    <source>
        <strain evidence="1">BAW_Kor-Di-RS1</strain>
        <tissue evidence="1">Whole-body</tissue>
    </source>
</reference>
<protein>
    <submittedName>
        <fullName evidence="1">Uncharacterized protein</fullName>
    </submittedName>
</protein>
<accession>A0A835GQ66</accession>
<comment type="caution">
    <text evidence="1">The sequence shown here is derived from an EMBL/GenBank/DDBJ whole genome shotgun (WGS) entry which is preliminary data.</text>
</comment>
<dbReference type="AlphaFoldDB" id="A0A835GQ66"/>
<dbReference type="Proteomes" id="UP000648187">
    <property type="component" value="Unassembled WGS sequence"/>
</dbReference>